<evidence type="ECO:0000313" key="4">
    <source>
        <dbReference type="Proteomes" id="UP000219374"/>
    </source>
</evidence>
<dbReference type="EMBL" id="OCND01000002">
    <property type="protein sequence ID" value="SOD53697.1"/>
    <property type="molecule type" value="Genomic_DNA"/>
</dbReference>
<dbReference type="Pfam" id="PF05929">
    <property type="entry name" value="Phage_GPO"/>
    <property type="match status" value="1"/>
</dbReference>
<dbReference type="RefSeq" id="WP_097121276.1">
    <property type="nucleotide sequence ID" value="NZ_OCND01000002.1"/>
</dbReference>
<name>A0A286D4V8_9GAMM</name>
<feature type="coiled-coil region" evidence="1">
    <location>
        <begin position="240"/>
        <end position="267"/>
    </location>
</feature>
<proteinExistence type="predicted"/>
<organism evidence="3 4">
    <name type="scientific">Pseudoxanthomonas wuyuanensis</name>
    <dbReference type="NCBI Taxonomy" id="1073196"/>
    <lineage>
        <taxon>Bacteria</taxon>
        <taxon>Pseudomonadati</taxon>
        <taxon>Pseudomonadota</taxon>
        <taxon>Gammaproteobacteria</taxon>
        <taxon>Lysobacterales</taxon>
        <taxon>Lysobacteraceae</taxon>
        <taxon>Pseudoxanthomonas</taxon>
    </lineage>
</organism>
<dbReference type="OrthoDB" id="5625143at2"/>
<gene>
    <name evidence="3" type="ORF">SAMN06296416_102542</name>
</gene>
<keyword evidence="1" id="KW-0175">Coiled coil</keyword>
<sequence length="294" mass="31816">MSAQPKKFRSKFFRVAVEGDSTDGRVIERSWLSDIAATYNPSTYGARIWMEHIRSMLPDSPFRAYGDVLAVKTEEVTVNGEKKLALFAQIEPTDDLVKMVNVSKQKVYTSIEIGPKFAGTEKPYLVGLGVTDSPASLGTERLAFAAKHPEANLFGERKQHADNLFSAASEVALEFEEVTSEPSALDRLFSALGAIAERLNGSAKPESKPDPKPTDAADFSSLATALTGIADHLKTQGDQFAQLQRDASEQRNQLQALQANYSALHTQLSGTPSGTQPTRPPVTGQQGNAALTDC</sequence>
<dbReference type="AlphaFoldDB" id="A0A286D4V8"/>
<evidence type="ECO:0000256" key="2">
    <source>
        <dbReference type="SAM" id="MobiDB-lite"/>
    </source>
</evidence>
<accession>A0A286D4V8</accession>
<protein>
    <submittedName>
        <fullName evidence="3">Phage capsid scaffolding protein (GPO) serine peptidase</fullName>
    </submittedName>
</protein>
<evidence type="ECO:0000256" key="1">
    <source>
        <dbReference type="SAM" id="Coils"/>
    </source>
</evidence>
<dbReference type="Proteomes" id="UP000219374">
    <property type="component" value="Unassembled WGS sequence"/>
</dbReference>
<reference evidence="3 4" key="1">
    <citation type="submission" date="2017-09" db="EMBL/GenBank/DDBJ databases">
        <authorList>
            <person name="Ehlers B."/>
            <person name="Leendertz F.H."/>
        </authorList>
    </citation>
    <scope>NUCLEOTIDE SEQUENCE [LARGE SCALE GENOMIC DNA]</scope>
    <source>
        <strain evidence="3 4">CGMCC 1.10978</strain>
    </source>
</reference>
<dbReference type="InterPro" id="IPR009228">
    <property type="entry name" value="Capsid_scaffold_GpO"/>
</dbReference>
<keyword evidence="4" id="KW-1185">Reference proteome</keyword>
<feature type="region of interest" description="Disordered" evidence="2">
    <location>
        <begin position="267"/>
        <end position="294"/>
    </location>
</feature>
<evidence type="ECO:0000313" key="3">
    <source>
        <dbReference type="EMBL" id="SOD53697.1"/>
    </source>
</evidence>